<accession>G8A523</accession>
<feature type="binding site" evidence="12">
    <location>
        <begin position="580"/>
        <end position="581"/>
    </location>
    <ligand>
        <name>substrate</name>
    </ligand>
</feature>
<dbReference type="GO" id="GO:0019310">
    <property type="term" value="P:inositol catabolic process"/>
    <property type="evidence" value="ECO:0007669"/>
    <property type="project" value="InterPro"/>
</dbReference>
<dbReference type="Pfam" id="PF05153">
    <property type="entry name" value="MIOX"/>
    <property type="match status" value="1"/>
</dbReference>
<proteinExistence type="evidence at transcript level"/>
<evidence type="ECO:0000256" key="2">
    <source>
        <dbReference type="ARBA" id="ARBA00005167"/>
    </source>
</evidence>
<comment type="subcellular location">
    <subcellularLocation>
        <location evidence="1">Cytoplasm</location>
    </subcellularLocation>
</comment>
<feature type="binding site" evidence="13">
    <location>
        <position position="537"/>
    </location>
    <ligand>
        <name>Fe cation</name>
        <dbReference type="ChEBI" id="CHEBI:24875"/>
        <label>1</label>
    </ligand>
</feature>
<feature type="binding site" evidence="13">
    <location>
        <position position="632"/>
    </location>
    <ligand>
        <name>Fe cation</name>
        <dbReference type="ChEBI" id="CHEBI:24875"/>
        <label>1</label>
    </ligand>
</feature>
<feature type="binding site" evidence="12">
    <location>
        <position position="470"/>
    </location>
    <ligand>
        <name>substrate</name>
    </ligand>
</feature>
<dbReference type="SUPFAM" id="SSF109604">
    <property type="entry name" value="HD-domain/PDEase-like"/>
    <property type="match status" value="1"/>
</dbReference>
<dbReference type="GO" id="GO:0005737">
    <property type="term" value="C:cytoplasm"/>
    <property type="evidence" value="ECO:0007669"/>
    <property type="project" value="UniProtKB-SubCell"/>
</dbReference>
<keyword evidence="9 13" id="KW-0408">Iron</keyword>
<feature type="binding site" evidence="12">
    <location>
        <begin position="524"/>
        <end position="526"/>
    </location>
    <ligand>
        <name>substrate</name>
    </ligand>
</feature>
<dbReference type="PANTHER" id="PTHR12588">
    <property type="entry name" value="MYOINOSITOL OXYGENASE"/>
    <property type="match status" value="1"/>
</dbReference>
<evidence type="ECO:0000256" key="7">
    <source>
        <dbReference type="ARBA" id="ARBA00022723"/>
    </source>
</evidence>
<evidence type="ECO:0000256" key="3">
    <source>
        <dbReference type="ARBA" id="ARBA00005286"/>
    </source>
</evidence>
<feature type="binding site" evidence="13">
    <location>
        <position position="561"/>
    </location>
    <ligand>
        <name>Fe cation</name>
        <dbReference type="ChEBI" id="CHEBI:24875"/>
        <label>1</label>
    </ligand>
</feature>
<evidence type="ECO:0000256" key="1">
    <source>
        <dbReference type="ARBA" id="ARBA00004496"/>
    </source>
</evidence>
<comment type="similarity">
    <text evidence="3">Belongs to the myo-inositol oxygenase family.</text>
</comment>
<evidence type="ECO:0000256" key="6">
    <source>
        <dbReference type="ARBA" id="ARBA00022490"/>
    </source>
</evidence>
<feature type="binding site" evidence="13">
    <location>
        <position position="690"/>
    </location>
    <ligand>
        <name>Fe cation</name>
        <dbReference type="ChEBI" id="CHEBI:24875"/>
        <label>1</label>
    </ligand>
</feature>
<protein>
    <recommendedName>
        <fullName evidence="5">Inositol oxygenase</fullName>
        <ecNumber evidence="4">1.13.99.1</ecNumber>
    </recommendedName>
    <alternativeName>
        <fullName evidence="10">Myo-inositol oxygenase</fullName>
    </alternativeName>
</protein>
<evidence type="ECO:0000256" key="8">
    <source>
        <dbReference type="ARBA" id="ARBA00023002"/>
    </source>
</evidence>
<dbReference type="PANTHER" id="PTHR12588:SF0">
    <property type="entry name" value="INOSITOL OXYGENASE"/>
    <property type="match status" value="1"/>
</dbReference>
<evidence type="ECO:0000256" key="13">
    <source>
        <dbReference type="PIRSR" id="PIRSR607828-2"/>
    </source>
</evidence>
<dbReference type="InterPro" id="IPR007828">
    <property type="entry name" value="Inositol_oxygenase"/>
</dbReference>
<feature type="binding site" evidence="12">
    <location>
        <begin position="657"/>
        <end position="658"/>
    </location>
    <ligand>
        <name>substrate</name>
    </ligand>
</feature>
<evidence type="ECO:0000256" key="11">
    <source>
        <dbReference type="ARBA" id="ARBA00048271"/>
    </source>
</evidence>
<keyword evidence="7 13" id="KW-0479">Metal-binding</keyword>
<sequence length="722" mass="83064">MPEHVNFKVLMATVLRGPKESLASVRQLEEYFNKRMVFVGRHVLPAIRHHLKRINMISLETADWPASPEIQNALSCFGMSALMFERYKRENVDFTPQVKEEITEPLWPLIRDWSLYFIQRSRVLEENSEPRNLDLIFLLERVLSSFVRWINVGIRYVRPGPYMDEFLMTITHLWVRCSAELDISIPAMADVLTASMSQEPSPGRFGPVSNTFTSKPPRDVAITVMNTAHNSIMSELVGYDIMTWMTRLARRMTSKRAAFEFNIFEEEIEGVGSSIQLVFGAIHSLLILGYVALVQALESHVLEAAINSEIYLVRYFSEDSQYIESLRQQVAQILDGVVHFLDFRSVLNIARRDIRHIEASGVEEYIATGSSLLHKWLEFKDIVRSHQDAVALYKDVILAKCANPQNVSELTGSTDTRRTVHRFAVNVQRSALWLGGVIVNVLKGKAKIAKDAEWNDKSTFDENKDKGQFRQYEEACERVKKFYYEQHEKQTMDFNIKARVNFRKNVRARMGVWEAMEKLNTLVDNSDPDTDVSQIEHLLQTAEAIRRDGKPEWMQVVGLVHDLGKLLYIFGSEGQWDVVGDTFVVGCQFSDKIIYPGSFANNPDSEDPIYSTEYGVYKPHCGLENVMLSWGHDEYLYHVFKEQSSLPEEGLAMIRYHSFYPWHREGAYAHLTNAADEKALAAVRAFNPYDLYSKSDDPVDPAKLKPYYQGLIEIFFPEEIVW</sequence>
<reference evidence="14" key="1">
    <citation type="submission" date="2009-11" db="EMBL/GenBank/DDBJ databases">
        <title>Useful genes from Flammulina velutipes.</title>
        <authorList>
            <person name="Yoon H."/>
            <person name="Kim J.-G."/>
            <person name="Lee B.-M."/>
            <person name="Kong W.-S."/>
            <person name="Lee C.-S."/>
            <person name="Choi J.-W."/>
        </authorList>
    </citation>
    <scope>NUCLEOTIDE SEQUENCE</scope>
    <source>
        <strain evidence="14">KACC 42777</strain>
    </source>
</reference>
<evidence type="ECO:0000256" key="10">
    <source>
        <dbReference type="ARBA" id="ARBA00029668"/>
    </source>
</evidence>
<feature type="binding site" evidence="13">
    <location>
        <position position="657"/>
    </location>
    <ligand>
        <name>Fe cation</name>
        <dbReference type="ChEBI" id="CHEBI:24875"/>
        <label>1</label>
    </ligand>
</feature>
<keyword evidence="8" id="KW-0560">Oxidoreductase</keyword>
<evidence type="ECO:0000256" key="4">
    <source>
        <dbReference type="ARBA" id="ARBA00011919"/>
    </source>
</evidence>
<evidence type="ECO:0000256" key="9">
    <source>
        <dbReference type="ARBA" id="ARBA00023004"/>
    </source>
</evidence>
<dbReference type="GO" id="GO:0005506">
    <property type="term" value="F:iron ion binding"/>
    <property type="evidence" value="ECO:0007669"/>
    <property type="project" value="InterPro"/>
</dbReference>
<feature type="binding site" evidence="13">
    <location>
        <position position="562"/>
    </location>
    <ligand>
        <name>Fe cation</name>
        <dbReference type="ChEBI" id="CHEBI:24875"/>
        <label>1</label>
    </ligand>
</feature>
<dbReference type="AlphaFoldDB" id="G8A523"/>
<organism evidence="14">
    <name type="scientific">Flammulina velutipes</name>
    <name type="common">Agaricus velutipes</name>
    <dbReference type="NCBI Taxonomy" id="38945"/>
    <lineage>
        <taxon>Eukaryota</taxon>
        <taxon>Fungi</taxon>
        <taxon>Dikarya</taxon>
        <taxon>Basidiomycota</taxon>
        <taxon>Agaricomycotina</taxon>
        <taxon>Agaricomycetes</taxon>
        <taxon>Agaricomycetidae</taxon>
        <taxon>Agaricales</taxon>
        <taxon>Marasmiineae</taxon>
        <taxon>Physalacriaceae</taxon>
        <taxon>Flammulina</taxon>
    </lineage>
</organism>
<dbReference type="GO" id="GO:0050113">
    <property type="term" value="F:inositol oxygenase activity"/>
    <property type="evidence" value="ECO:0007669"/>
    <property type="project" value="UniProtKB-EC"/>
</dbReference>
<feature type="binding site" evidence="12">
    <location>
        <position position="565"/>
    </location>
    <ligand>
        <name>substrate</name>
    </ligand>
</feature>
<evidence type="ECO:0000256" key="12">
    <source>
        <dbReference type="PIRSR" id="PIRSR607828-1"/>
    </source>
</evidence>
<dbReference type="EC" id="1.13.99.1" evidence="4"/>
<dbReference type="UniPathway" id="UPA00111">
    <property type="reaction ID" value="UER00527"/>
</dbReference>
<keyword evidence="6" id="KW-0963">Cytoplasm</keyword>
<comment type="pathway">
    <text evidence="2">Polyol metabolism; myo-inositol degradation into D-glucuronate; D-glucuronate from myo-inositol: step 1/1.</text>
</comment>
<comment type="catalytic activity">
    <reaction evidence="11">
        <text>myo-inositol + O2 = D-glucuronate + H2O + H(+)</text>
        <dbReference type="Rhea" id="RHEA:23696"/>
        <dbReference type="ChEBI" id="CHEBI:15377"/>
        <dbReference type="ChEBI" id="CHEBI:15378"/>
        <dbReference type="ChEBI" id="CHEBI:15379"/>
        <dbReference type="ChEBI" id="CHEBI:17268"/>
        <dbReference type="ChEBI" id="CHEBI:58720"/>
        <dbReference type="EC" id="1.13.99.1"/>
    </reaction>
</comment>
<dbReference type="EMBL" id="GU169862">
    <property type="protein sequence ID" value="ADX07297.1"/>
    <property type="molecule type" value="mRNA"/>
</dbReference>
<evidence type="ECO:0000313" key="14">
    <source>
        <dbReference type="EMBL" id="ADX07297.1"/>
    </source>
</evidence>
<name>G8A523_FLAVE</name>
<comment type="cofactor">
    <cofactor evidence="13">
        <name>Fe cation</name>
        <dbReference type="ChEBI" id="CHEBI:24875"/>
    </cofactor>
    <text evidence="13">Binds 2 iron ions per subunit.</text>
</comment>
<evidence type="ECO:0000256" key="5">
    <source>
        <dbReference type="ARBA" id="ARBA00019269"/>
    </source>
</evidence>
<dbReference type="Gene3D" id="1.10.3210.10">
    <property type="entry name" value="Hypothetical protein af1432"/>
    <property type="match status" value="1"/>
</dbReference>